<proteinExistence type="predicted"/>
<evidence type="ECO:0000313" key="3">
    <source>
        <dbReference type="Proteomes" id="UP000537260"/>
    </source>
</evidence>
<name>A0A7Z0EG06_9MICO</name>
<keyword evidence="1" id="KW-0472">Membrane</keyword>
<dbReference type="EMBL" id="JACCFM010000001">
    <property type="protein sequence ID" value="NYJ20964.1"/>
    <property type="molecule type" value="Genomic_DNA"/>
</dbReference>
<protein>
    <submittedName>
        <fullName evidence="2">Uncharacterized protein</fullName>
    </submittedName>
</protein>
<keyword evidence="1" id="KW-0812">Transmembrane</keyword>
<gene>
    <name evidence="2" type="ORF">HNR05_002755</name>
</gene>
<comment type="caution">
    <text evidence="2">The sequence shown here is derived from an EMBL/GenBank/DDBJ whole genome shotgun (WGS) entry which is preliminary data.</text>
</comment>
<dbReference type="RefSeq" id="WP_179579639.1">
    <property type="nucleotide sequence ID" value="NZ_JACCFM010000001.1"/>
</dbReference>
<keyword evidence="3" id="KW-1185">Reference proteome</keyword>
<dbReference type="Proteomes" id="UP000537260">
    <property type="component" value="Unassembled WGS sequence"/>
</dbReference>
<evidence type="ECO:0000313" key="2">
    <source>
        <dbReference type="EMBL" id="NYJ20964.1"/>
    </source>
</evidence>
<feature type="transmembrane region" description="Helical" evidence="1">
    <location>
        <begin position="31"/>
        <end position="50"/>
    </location>
</feature>
<evidence type="ECO:0000256" key="1">
    <source>
        <dbReference type="SAM" id="Phobius"/>
    </source>
</evidence>
<feature type="transmembrane region" description="Helical" evidence="1">
    <location>
        <begin position="56"/>
        <end position="74"/>
    </location>
</feature>
<keyword evidence="1" id="KW-1133">Transmembrane helix</keyword>
<dbReference type="AlphaFoldDB" id="A0A7Z0EG06"/>
<sequence>MESNPPDLHNAYVARYAPGLGTKYARSNYRLAAILGAVCIVALVLCVMAQAGWMLYAFILLVLGGGVAVALSFARGAMRRWAADDGLAVAVSDAGIALPRVGLLPWHEVTSVKVHDHSLTPRAFSLAVSVLAQLQGTDSTMYVDVNVVDSDAILSRMSTQGGVPRAIDTNYKLTGFKGVWGQGMYEPTFQAATQVLVNEAERRGIPVVIDVPKNYEKYLPKTNE</sequence>
<accession>A0A7Z0EG06</accession>
<organism evidence="2 3">
    <name type="scientific">Glaciibacter psychrotolerans</name>
    <dbReference type="NCBI Taxonomy" id="670054"/>
    <lineage>
        <taxon>Bacteria</taxon>
        <taxon>Bacillati</taxon>
        <taxon>Actinomycetota</taxon>
        <taxon>Actinomycetes</taxon>
        <taxon>Micrococcales</taxon>
        <taxon>Microbacteriaceae</taxon>
        <taxon>Glaciibacter</taxon>
    </lineage>
</organism>
<reference evidence="2 3" key="1">
    <citation type="submission" date="2020-07" db="EMBL/GenBank/DDBJ databases">
        <title>Sequencing the genomes of 1000 actinobacteria strains.</title>
        <authorList>
            <person name="Klenk H.-P."/>
        </authorList>
    </citation>
    <scope>NUCLEOTIDE SEQUENCE [LARGE SCALE GENOMIC DNA]</scope>
    <source>
        <strain evidence="2 3">LI1</strain>
    </source>
</reference>